<feature type="compositionally biased region" description="Basic residues" evidence="1">
    <location>
        <begin position="323"/>
        <end position="335"/>
    </location>
</feature>
<feature type="compositionally biased region" description="Acidic residues" evidence="1">
    <location>
        <begin position="286"/>
        <end position="310"/>
    </location>
</feature>
<dbReference type="EMBL" id="JBFAEG010000043">
    <property type="protein sequence ID" value="MEU5712959.1"/>
    <property type="molecule type" value="Genomic_DNA"/>
</dbReference>
<comment type="caution">
    <text evidence="2">The sequence shown here is derived from an EMBL/GenBank/DDBJ whole genome shotgun (WGS) entry which is preliminary data.</text>
</comment>
<protein>
    <submittedName>
        <fullName evidence="2">Uncharacterized protein</fullName>
    </submittedName>
</protein>
<evidence type="ECO:0000256" key="1">
    <source>
        <dbReference type="SAM" id="MobiDB-lite"/>
    </source>
</evidence>
<name>A0ABV3AM07_9ACTN</name>
<feature type="compositionally biased region" description="Acidic residues" evidence="1">
    <location>
        <begin position="23"/>
        <end position="41"/>
    </location>
</feature>
<reference evidence="2 3" key="1">
    <citation type="submission" date="2024-06" db="EMBL/GenBank/DDBJ databases">
        <title>The Natural Products Discovery Center: Release of the First 8490 Sequenced Strains for Exploring Actinobacteria Biosynthetic Diversity.</title>
        <authorList>
            <person name="Kalkreuter E."/>
            <person name="Kautsar S.A."/>
            <person name="Yang D."/>
            <person name="Bader C.D."/>
            <person name="Teijaro C.N."/>
            <person name="Fluegel L."/>
            <person name="Davis C.M."/>
            <person name="Simpson J.R."/>
            <person name="Lauterbach L."/>
            <person name="Steele A.D."/>
            <person name="Gui C."/>
            <person name="Meng S."/>
            <person name="Li G."/>
            <person name="Viehrig K."/>
            <person name="Ye F."/>
            <person name="Su P."/>
            <person name="Kiefer A.F."/>
            <person name="Nichols A."/>
            <person name="Cepeda A.J."/>
            <person name="Yan W."/>
            <person name="Fan B."/>
            <person name="Jiang Y."/>
            <person name="Adhikari A."/>
            <person name="Zheng C.-J."/>
            <person name="Schuster L."/>
            <person name="Cowan T.M."/>
            <person name="Smanski M.J."/>
            <person name="Chevrette M.G."/>
            <person name="De Carvalho L.P.S."/>
            <person name="Shen B."/>
        </authorList>
    </citation>
    <scope>NUCLEOTIDE SEQUENCE [LARGE SCALE GENOMIC DNA]</scope>
    <source>
        <strain evidence="2 3">NPDC020594</strain>
    </source>
</reference>
<gene>
    <name evidence="2" type="ORF">AB0H04_40115</name>
</gene>
<proteinExistence type="predicted"/>
<feature type="region of interest" description="Disordered" evidence="1">
    <location>
        <begin position="1"/>
        <end position="50"/>
    </location>
</feature>
<feature type="compositionally biased region" description="Basic and acidic residues" evidence="1">
    <location>
        <begin position="363"/>
        <end position="372"/>
    </location>
</feature>
<sequence>MMQGNAEDGEGAAEERDRYDREPDAEDIDEYTEPEPYDVEPEPYGRGATAPEAAVVPGDETAGARVAAGADPDVFLDVPLLKVDEIDLDVEDLRAHVSLQAEVLDLVKLNVGADVALGRVHLGISGVEAQAQLRVRLDNVASIIHRVLTTLDRNPEILREVARGVGSAVQDVGGGARQAVGELGTGAGRAVQGVGLGAGAAVQDVGRGVGSAAQDLGRGAGSAVRDVGSGAGRVVEEVGGEAGRVVGETGAEVGDATGKAVEKASGVAEAAGDAVRDGGRAIAEVPDAEVPDVDVPDAEVPDVDLPDAADETTHRTESAARGVVRRPAKEGRRRAVRDQEGTRARRVRTEDGKPALRPRRHRTSEEREEPPP</sequence>
<organism evidence="2 3">
    <name type="scientific">Streptomyces flaveolus</name>
    <dbReference type="NCBI Taxonomy" id="67297"/>
    <lineage>
        <taxon>Bacteria</taxon>
        <taxon>Bacillati</taxon>
        <taxon>Actinomycetota</taxon>
        <taxon>Actinomycetes</taxon>
        <taxon>Kitasatosporales</taxon>
        <taxon>Streptomycetaceae</taxon>
        <taxon>Streptomyces</taxon>
    </lineage>
</organism>
<accession>A0ABV3AM07</accession>
<keyword evidence="3" id="KW-1185">Reference proteome</keyword>
<feature type="compositionally biased region" description="Basic and acidic residues" evidence="1">
    <location>
        <begin position="13"/>
        <end position="22"/>
    </location>
</feature>
<evidence type="ECO:0000313" key="2">
    <source>
        <dbReference type="EMBL" id="MEU5712959.1"/>
    </source>
</evidence>
<feature type="compositionally biased region" description="Basic and acidic residues" evidence="1">
    <location>
        <begin position="336"/>
        <end position="354"/>
    </location>
</feature>
<evidence type="ECO:0000313" key="3">
    <source>
        <dbReference type="Proteomes" id="UP001551011"/>
    </source>
</evidence>
<feature type="region of interest" description="Disordered" evidence="1">
    <location>
        <begin position="285"/>
        <end position="372"/>
    </location>
</feature>
<dbReference type="Proteomes" id="UP001551011">
    <property type="component" value="Unassembled WGS sequence"/>
</dbReference>